<gene>
    <name evidence="1" type="ORF">ELI03_02245</name>
</gene>
<dbReference type="EMBL" id="SIPC01000001">
    <property type="protein sequence ID" value="TAX70647.1"/>
    <property type="molecule type" value="Genomic_DNA"/>
</dbReference>
<evidence type="ECO:0008006" key="3">
    <source>
        <dbReference type="Google" id="ProtNLM"/>
    </source>
</evidence>
<dbReference type="AlphaFoldDB" id="A0A4Q8XVM0"/>
<accession>A0A4Q8XVM0</accession>
<evidence type="ECO:0000313" key="1">
    <source>
        <dbReference type="EMBL" id="TAX70647.1"/>
    </source>
</evidence>
<dbReference type="Gene3D" id="3.90.1480.10">
    <property type="entry name" value="Alpha-2,3-sialyltransferase"/>
    <property type="match status" value="1"/>
</dbReference>
<comment type="caution">
    <text evidence="1">The sequence shown here is derived from an EMBL/GenBank/DDBJ whole genome shotgun (WGS) entry which is preliminary data.</text>
</comment>
<organism evidence="1 2">
    <name type="scientific">Rhizobium leguminosarum</name>
    <dbReference type="NCBI Taxonomy" id="384"/>
    <lineage>
        <taxon>Bacteria</taxon>
        <taxon>Pseudomonadati</taxon>
        <taxon>Pseudomonadota</taxon>
        <taxon>Alphaproteobacteria</taxon>
        <taxon>Hyphomicrobiales</taxon>
        <taxon>Rhizobiaceae</taxon>
        <taxon>Rhizobium/Agrobacterium group</taxon>
        <taxon>Rhizobium</taxon>
    </lineage>
</organism>
<dbReference type="Proteomes" id="UP000293652">
    <property type="component" value="Unassembled WGS sequence"/>
</dbReference>
<name>A0A4Q8XVM0_RHILE</name>
<proteinExistence type="predicted"/>
<protein>
    <recommendedName>
        <fullName evidence="3">DUF115 domain-containing protein</fullName>
    </recommendedName>
</protein>
<evidence type="ECO:0000313" key="2">
    <source>
        <dbReference type="Proteomes" id="UP000293652"/>
    </source>
</evidence>
<sequence length="292" mass="32903">MASALKKVMTFASMLLPYGVHELRRRHKQRIQLSEPILQALEANQDLAGCHQGQRCFILANGPSVKALDLTVLEGETIISVSNGYLHADFKRFAPKYHVVPQITYGTMTEDQVARWFTEMHENLGEAELFLNETEAGIVAERKLFAGRKVHYVALRTSFDEIGDTSIIDIAKPIPRVDSVPVLALMIAMHMGFENIVLLGVDHDSWRSGYYTYAFELKTQADTDFSVTSDGKILSPNYDTFQSLARLWRQYRRLGMIASANGVRIINGGIGGELDEFERIPLKLLLLQDRVE</sequence>
<reference evidence="1 2" key="1">
    <citation type="submission" date="2019-02" db="EMBL/GenBank/DDBJ databases">
        <title>The genomic architecture of introgression among sibling species of bacteria.</title>
        <authorList>
            <person name="Cavassim M.I.A."/>
            <person name="Moeskjaer S."/>
            <person name="Moslemi C."/>
            <person name="Fields B."/>
            <person name="Bachmann A."/>
            <person name="Vilhjalmsson B."/>
            <person name="Schierup M.H."/>
            <person name="Young J.P.W."/>
            <person name="Andersen S.U."/>
        </authorList>
    </citation>
    <scope>NUCLEOTIDE SEQUENCE [LARGE SCALE GENOMIC DNA]</scope>
    <source>
        <strain evidence="1 2">SM145A</strain>
    </source>
</reference>